<gene>
    <name evidence="8" type="ORF">N7492_003921</name>
</gene>
<evidence type="ECO:0000313" key="9">
    <source>
        <dbReference type="Proteomes" id="UP001146351"/>
    </source>
</evidence>
<reference evidence="8" key="2">
    <citation type="journal article" date="2023" name="IMA Fungus">
        <title>Comparative genomic study of the Penicillium genus elucidates a diverse pangenome and 15 lateral gene transfer events.</title>
        <authorList>
            <person name="Petersen C."/>
            <person name="Sorensen T."/>
            <person name="Nielsen M.R."/>
            <person name="Sondergaard T.E."/>
            <person name="Sorensen J.L."/>
            <person name="Fitzpatrick D.A."/>
            <person name="Frisvad J.C."/>
            <person name="Nielsen K.L."/>
        </authorList>
    </citation>
    <scope>NUCLEOTIDE SEQUENCE</scope>
    <source>
        <strain evidence="8">IBT 21917</strain>
    </source>
</reference>
<evidence type="ECO:0000256" key="3">
    <source>
        <dbReference type="ARBA" id="ARBA00023015"/>
    </source>
</evidence>
<dbReference type="InterPro" id="IPR036864">
    <property type="entry name" value="Zn2-C6_fun-type_DNA-bd_sf"/>
</dbReference>
<evidence type="ECO:0000259" key="7">
    <source>
        <dbReference type="PROSITE" id="PS50048"/>
    </source>
</evidence>
<keyword evidence="5" id="KW-0804">Transcription</keyword>
<dbReference type="GO" id="GO:0000981">
    <property type="term" value="F:DNA-binding transcription factor activity, RNA polymerase II-specific"/>
    <property type="evidence" value="ECO:0007669"/>
    <property type="project" value="InterPro"/>
</dbReference>
<keyword evidence="6" id="KW-0539">Nucleus</keyword>
<dbReference type="InterPro" id="IPR052360">
    <property type="entry name" value="Transcr_Regulatory_Proteins"/>
</dbReference>
<keyword evidence="1" id="KW-0479">Metal-binding</keyword>
<dbReference type="OrthoDB" id="3172332at2759"/>
<dbReference type="GO" id="GO:0003677">
    <property type="term" value="F:DNA binding"/>
    <property type="evidence" value="ECO:0007669"/>
    <property type="project" value="UniProtKB-KW"/>
</dbReference>
<dbReference type="AlphaFoldDB" id="A0A9W9INY3"/>
<accession>A0A9W9INY3</accession>
<protein>
    <recommendedName>
        <fullName evidence="7">Zn(2)-C6 fungal-type domain-containing protein</fullName>
    </recommendedName>
</protein>
<feature type="domain" description="Zn(2)-C6 fungal-type" evidence="7">
    <location>
        <begin position="17"/>
        <end position="45"/>
    </location>
</feature>
<dbReference type="Pfam" id="PF00172">
    <property type="entry name" value="Zn_clus"/>
    <property type="match status" value="1"/>
</dbReference>
<dbReference type="PROSITE" id="PS50048">
    <property type="entry name" value="ZN2_CY6_FUNGAL_2"/>
    <property type="match status" value="1"/>
</dbReference>
<evidence type="ECO:0000256" key="1">
    <source>
        <dbReference type="ARBA" id="ARBA00022723"/>
    </source>
</evidence>
<proteinExistence type="predicted"/>
<dbReference type="Proteomes" id="UP001146351">
    <property type="component" value="Unassembled WGS sequence"/>
</dbReference>
<evidence type="ECO:0000256" key="6">
    <source>
        <dbReference type="ARBA" id="ARBA00023242"/>
    </source>
</evidence>
<dbReference type="Pfam" id="PF11951">
    <property type="entry name" value="Fungal_trans_2"/>
    <property type="match status" value="1"/>
</dbReference>
<dbReference type="PROSITE" id="PS00463">
    <property type="entry name" value="ZN2_CY6_FUNGAL_1"/>
    <property type="match status" value="1"/>
</dbReference>
<evidence type="ECO:0000256" key="5">
    <source>
        <dbReference type="ARBA" id="ARBA00023163"/>
    </source>
</evidence>
<dbReference type="SUPFAM" id="SSF57701">
    <property type="entry name" value="Zn2/Cys6 DNA-binding domain"/>
    <property type="match status" value="1"/>
</dbReference>
<dbReference type="GO" id="GO:0008270">
    <property type="term" value="F:zinc ion binding"/>
    <property type="evidence" value="ECO:0007669"/>
    <property type="project" value="InterPro"/>
</dbReference>
<evidence type="ECO:0000313" key="8">
    <source>
        <dbReference type="EMBL" id="KAJ5180711.1"/>
    </source>
</evidence>
<organism evidence="8 9">
    <name type="scientific">Penicillium capsulatum</name>
    <dbReference type="NCBI Taxonomy" id="69766"/>
    <lineage>
        <taxon>Eukaryota</taxon>
        <taxon>Fungi</taxon>
        <taxon>Dikarya</taxon>
        <taxon>Ascomycota</taxon>
        <taxon>Pezizomycotina</taxon>
        <taxon>Eurotiomycetes</taxon>
        <taxon>Eurotiomycetidae</taxon>
        <taxon>Eurotiales</taxon>
        <taxon>Aspergillaceae</taxon>
        <taxon>Penicillium</taxon>
    </lineage>
</organism>
<dbReference type="EMBL" id="JAPQKO010000002">
    <property type="protein sequence ID" value="KAJ5180711.1"/>
    <property type="molecule type" value="Genomic_DNA"/>
</dbReference>
<keyword evidence="9" id="KW-1185">Reference proteome</keyword>
<dbReference type="SMART" id="SM00066">
    <property type="entry name" value="GAL4"/>
    <property type="match status" value="1"/>
</dbReference>
<evidence type="ECO:0000256" key="2">
    <source>
        <dbReference type="ARBA" id="ARBA00022833"/>
    </source>
</evidence>
<keyword evidence="2" id="KW-0862">Zinc</keyword>
<dbReference type="PANTHER" id="PTHR36206">
    <property type="entry name" value="ASPERCRYPTIN BIOSYNTHESIS CLUSTER-SPECIFIC TRANSCRIPTION REGULATOR ATNN-RELATED"/>
    <property type="match status" value="1"/>
</dbReference>
<dbReference type="Gene3D" id="4.10.240.10">
    <property type="entry name" value="Zn(2)-C6 fungal-type DNA-binding domain"/>
    <property type="match status" value="1"/>
</dbReference>
<dbReference type="InterPro" id="IPR001138">
    <property type="entry name" value="Zn2Cys6_DnaBD"/>
</dbReference>
<reference evidence="8" key="1">
    <citation type="submission" date="2022-11" db="EMBL/GenBank/DDBJ databases">
        <authorList>
            <person name="Petersen C."/>
        </authorList>
    </citation>
    <scope>NUCLEOTIDE SEQUENCE</scope>
    <source>
        <strain evidence="8">IBT 21917</strain>
    </source>
</reference>
<evidence type="ECO:0000256" key="4">
    <source>
        <dbReference type="ARBA" id="ARBA00023125"/>
    </source>
</evidence>
<keyword evidence="3" id="KW-0805">Transcription regulation</keyword>
<dbReference type="PANTHER" id="PTHR36206:SF16">
    <property type="entry name" value="TRANSCRIPTION FACTOR DOMAIN-CONTAINING PROTEIN-RELATED"/>
    <property type="match status" value="1"/>
</dbReference>
<comment type="caution">
    <text evidence="8">The sequence shown here is derived from an EMBL/GenBank/DDBJ whole genome shotgun (WGS) entry which is preliminary data.</text>
</comment>
<dbReference type="InterPro" id="IPR021858">
    <property type="entry name" value="Fun_TF"/>
</dbReference>
<name>A0A9W9INY3_9EURO</name>
<dbReference type="CDD" id="cd00067">
    <property type="entry name" value="GAL4"/>
    <property type="match status" value="1"/>
</dbReference>
<sequence length="517" mass="59052">MAVKERKRAFTKRSKTGCRTCRARRVKCDETPGACRNCTSAGWKCDGYDPVRLNPTVQKTEPKTPPSSLTLRRVPADLPGGNAEEKRGFAFFQNVTVPSITGFFDSQLWTDLVLPMSHAERAVNHAVIALSALHEDLELRGVPISREELNNRHHRFALAQYGRSLATLNERRHSQDPKLRDIVLTCCLLFVTFELHRGQFDSAFMHLKQGLAIIEEARLSDDAHHSSPHLNAIEKSLSSAMTRLETSSFYFGFSQFAILPESPRGDDGFKTVADARQSLDVLLARFTRFLKVCYEYPSKERLPEYHPELAERQHELNQEFRKYKNRLDWSEIHTVNAASKKEKRGLKLIRLHMVTFTLVCETALVGDDFSVFADYLDEFHQMLTLSQQISDSFLEGSRTGVRPGWLMDMGINPSLALICWKCHDWGLRERALEIMDAWPHREGIWDSRLLAVCVRQIMQLEYDFMAISGAMSPHMTIQGESLDVLADQNHAILKYQVAEPGLELHEQRRLVSFGEYA</sequence>
<keyword evidence="4" id="KW-0238">DNA-binding</keyword>